<protein>
    <submittedName>
        <fullName evidence="1">Uncharacterized protein</fullName>
    </submittedName>
</protein>
<keyword evidence="2" id="KW-1185">Reference proteome</keyword>
<reference evidence="1 2" key="1">
    <citation type="journal article" date="2021" name="Appl. Environ. Microbiol.">
        <title>Genetic linkage and physical mapping for an oyster mushroom Pleurotus cornucopiae and QTL analysis for the trait cap color.</title>
        <authorList>
            <person name="Zhang Y."/>
            <person name="Gao W."/>
            <person name="Sonnenberg A."/>
            <person name="Chen Q."/>
            <person name="Zhang J."/>
            <person name="Huang C."/>
        </authorList>
    </citation>
    <scope>NUCLEOTIDE SEQUENCE [LARGE SCALE GENOMIC DNA]</scope>
    <source>
        <strain evidence="1">CCMSSC00406</strain>
    </source>
</reference>
<proteinExistence type="predicted"/>
<evidence type="ECO:0000313" key="1">
    <source>
        <dbReference type="EMBL" id="KAG9227137.1"/>
    </source>
</evidence>
<sequence>MKRQNEIQDLDPDEPATGYRNTLPLLPVTPATTEDIEKWIKEDPSRRNPPELTIDGIVRAAVPQPMKVPSESEALRATYVLSDFGHALPSRRHAHCEISPVLLRAPEVVLGGEWDTLADMWSFGCLAYELITSEVLFQYRTYDDFGLMETENLLYQMMFHACEEFEPSQLSVCPLAGEYFNSNCELKKEPTLGRWPIHELIAEHKLLSDEECLAAGAFVQRCLRLNPEDRAMAKDLLNDKWLQGVD</sequence>
<name>A0ACB7J970_PLECO</name>
<evidence type="ECO:0000313" key="2">
    <source>
        <dbReference type="Proteomes" id="UP000824881"/>
    </source>
</evidence>
<gene>
    <name evidence="1" type="ORF">CCMSSC00406_0004324</name>
</gene>
<organism evidence="1 2">
    <name type="scientific">Pleurotus cornucopiae</name>
    <name type="common">Cornucopia mushroom</name>
    <dbReference type="NCBI Taxonomy" id="5321"/>
    <lineage>
        <taxon>Eukaryota</taxon>
        <taxon>Fungi</taxon>
        <taxon>Dikarya</taxon>
        <taxon>Basidiomycota</taxon>
        <taxon>Agaricomycotina</taxon>
        <taxon>Agaricomycetes</taxon>
        <taxon>Agaricomycetidae</taxon>
        <taxon>Agaricales</taxon>
        <taxon>Pleurotineae</taxon>
        <taxon>Pleurotaceae</taxon>
        <taxon>Pleurotus</taxon>
    </lineage>
</organism>
<dbReference type="Proteomes" id="UP000824881">
    <property type="component" value="Unassembled WGS sequence"/>
</dbReference>
<dbReference type="EMBL" id="WQMT02000001">
    <property type="protein sequence ID" value="KAG9227137.1"/>
    <property type="molecule type" value="Genomic_DNA"/>
</dbReference>
<comment type="caution">
    <text evidence="1">The sequence shown here is derived from an EMBL/GenBank/DDBJ whole genome shotgun (WGS) entry which is preliminary data.</text>
</comment>
<accession>A0ACB7J970</accession>